<organism evidence="2 3">
    <name type="scientific">Cyberlindnera fabianii</name>
    <name type="common">Yeast</name>
    <name type="synonym">Hansenula fabianii</name>
    <dbReference type="NCBI Taxonomy" id="36022"/>
    <lineage>
        <taxon>Eukaryota</taxon>
        <taxon>Fungi</taxon>
        <taxon>Dikarya</taxon>
        <taxon>Ascomycota</taxon>
        <taxon>Saccharomycotina</taxon>
        <taxon>Saccharomycetes</taxon>
        <taxon>Phaffomycetales</taxon>
        <taxon>Phaffomycetaceae</taxon>
        <taxon>Cyberlindnera</taxon>
    </lineage>
</organism>
<feature type="chain" id="PRO_5012437477" evidence="1">
    <location>
        <begin position="18"/>
        <end position="160"/>
    </location>
</feature>
<proteinExistence type="predicted"/>
<evidence type="ECO:0000256" key="1">
    <source>
        <dbReference type="SAM" id="SignalP"/>
    </source>
</evidence>
<evidence type="ECO:0000313" key="2">
    <source>
        <dbReference type="EMBL" id="ONH64930.1"/>
    </source>
</evidence>
<comment type="caution">
    <text evidence="2">The sequence shown here is derived from an EMBL/GenBank/DDBJ whole genome shotgun (WGS) entry which is preliminary data.</text>
</comment>
<feature type="signal peptide" evidence="1">
    <location>
        <begin position="1"/>
        <end position="17"/>
    </location>
</feature>
<evidence type="ECO:0000313" key="3">
    <source>
        <dbReference type="Proteomes" id="UP000189513"/>
    </source>
</evidence>
<sequence length="160" mass="16535">MQFSLLSLAASVALVSAQSSGRSLTTNEVFSRTVTVNQNGHVYLKTRVETYTGQATTDPTSGTITTVFTIENSLATYTKTVVQTFDTTTAQVSSVSDDGNKADDITTTVTYSQQYQTYTKTLTGESAALSNAAGTASSTNGATGFSVGLGGIAMAAALLI</sequence>
<keyword evidence="1" id="KW-0732">Signal</keyword>
<keyword evidence="3" id="KW-1185">Reference proteome</keyword>
<dbReference type="AlphaFoldDB" id="A0A1V2KZK3"/>
<gene>
    <name evidence="2" type="ORF">BON22_5208</name>
</gene>
<reference evidence="3" key="1">
    <citation type="journal article" date="2017" name="Genome Announc.">
        <title>Genome sequences of Cyberlindnera fabianii 65, Pichia kudriavzevii 129, and Saccharomyces cerevisiae 131 isolated from fermented masau fruits in Zimbabwe.</title>
        <authorList>
            <person name="van Rijswijck I.M.H."/>
            <person name="Derks M.F.L."/>
            <person name="Abee T."/>
            <person name="de Ridder D."/>
            <person name="Smid E.J."/>
        </authorList>
    </citation>
    <scope>NUCLEOTIDE SEQUENCE [LARGE SCALE GENOMIC DNA]</scope>
    <source>
        <strain evidence="3">65</strain>
    </source>
</reference>
<name>A0A1V2KZK3_CYBFA</name>
<accession>A0A1V2KZK3</accession>
<dbReference type="EMBL" id="MPUK01000015">
    <property type="protein sequence ID" value="ONH64930.1"/>
    <property type="molecule type" value="Genomic_DNA"/>
</dbReference>
<dbReference type="OMA" id="VMHTTEV"/>
<dbReference type="VEuPathDB" id="FungiDB:BON22_5208"/>
<protein>
    <submittedName>
        <fullName evidence="2">Uncharacterized protein</fullName>
    </submittedName>
</protein>
<dbReference type="Proteomes" id="UP000189513">
    <property type="component" value="Unassembled WGS sequence"/>
</dbReference>